<keyword evidence="3" id="KW-1185">Reference proteome</keyword>
<proteinExistence type="predicted"/>
<feature type="compositionally biased region" description="Basic and acidic residues" evidence="1">
    <location>
        <begin position="41"/>
        <end position="66"/>
    </location>
</feature>
<accession>A0A974S248</accession>
<dbReference type="KEGG" id="ppsr:I6J18_10045"/>
<dbReference type="Proteomes" id="UP000595254">
    <property type="component" value="Chromosome"/>
</dbReference>
<protein>
    <submittedName>
        <fullName evidence="2">Sporulation YhaL family protein</fullName>
    </submittedName>
</protein>
<organism evidence="2 3">
    <name type="scientific">Peribacillus psychrosaccharolyticus</name>
    <name type="common">Bacillus psychrosaccharolyticus</name>
    <dbReference type="NCBI Taxonomy" id="1407"/>
    <lineage>
        <taxon>Bacteria</taxon>
        <taxon>Bacillati</taxon>
        <taxon>Bacillota</taxon>
        <taxon>Bacilli</taxon>
        <taxon>Bacillales</taxon>
        <taxon>Bacillaceae</taxon>
        <taxon>Peribacillus</taxon>
    </lineage>
</organism>
<reference evidence="2 3" key="1">
    <citation type="submission" date="2021-01" db="EMBL/GenBank/DDBJ databases">
        <title>FDA dAtabase for Regulatory Grade micrObial Sequences (FDA-ARGOS): Supporting development and validation of Infectious Disease Dx tests.</title>
        <authorList>
            <person name="Nelson B."/>
            <person name="Plummer A."/>
            <person name="Tallon L."/>
            <person name="Sadzewicz L."/>
            <person name="Zhao X."/>
            <person name="Boylan J."/>
            <person name="Ott S."/>
            <person name="Bowen H."/>
            <person name="Vavikolanu K."/>
            <person name="Mehta A."/>
            <person name="Aluvathingal J."/>
            <person name="Nadendla S."/>
            <person name="Myers T."/>
            <person name="Yan Y."/>
            <person name="Sichtig H."/>
        </authorList>
    </citation>
    <scope>NUCLEOTIDE SEQUENCE [LARGE SCALE GENOMIC DNA]</scope>
    <source>
        <strain evidence="2 3">FDAARGOS_1161</strain>
    </source>
</reference>
<sequence>MPIWIWFVFAGILVSAVMAVYTARKDQVQEHDWIEQQGQKYMERIQQEQETRSNESSENNEQKDPA</sequence>
<evidence type="ECO:0000256" key="1">
    <source>
        <dbReference type="SAM" id="MobiDB-lite"/>
    </source>
</evidence>
<dbReference type="AlphaFoldDB" id="A0A974S248"/>
<dbReference type="EMBL" id="CP068053">
    <property type="protein sequence ID" value="QQT02143.1"/>
    <property type="molecule type" value="Genomic_DNA"/>
</dbReference>
<evidence type="ECO:0000313" key="3">
    <source>
        <dbReference type="Proteomes" id="UP000595254"/>
    </source>
</evidence>
<dbReference type="Pfam" id="PF14147">
    <property type="entry name" value="Spore_YhaL"/>
    <property type="match status" value="1"/>
</dbReference>
<evidence type="ECO:0000313" key="2">
    <source>
        <dbReference type="EMBL" id="QQT02143.1"/>
    </source>
</evidence>
<dbReference type="RefSeq" id="WP_040376593.1">
    <property type="nucleotide sequence ID" value="NZ_CP068053.1"/>
</dbReference>
<gene>
    <name evidence="2" type="ORF">I6J18_10045</name>
</gene>
<feature type="region of interest" description="Disordered" evidence="1">
    <location>
        <begin position="39"/>
        <end position="66"/>
    </location>
</feature>
<name>A0A974S248_PERPY</name>
<dbReference type="InterPro" id="IPR025428">
    <property type="entry name" value="Spore_YhaL"/>
</dbReference>